<dbReference type="OrthoDB" id="326542at2759"/>
<keyword evidence="3" id="KW-1185">Reference proteome</keyword>
<accession>A0A8J8P3C1</accession>
<feature type="transmembrane region" description="Helical" evidence="1">
    <location>
        <begin position="60"/>
        <end position="79"/>
    </location>
</feature>
<evidence type="ECO:0000256" key="1">
    <source>
        <dbReference type="SAM" id="Phobius"/>
    </source>
</evidence>
<proteinExistence type="predicted"/>
<name>A0A8J8P3C1_HALGN</name>
<sequence>MVISLSQLDFLPSDWVSGEDEQSLLSFNHEDEYHNSPLNKYFYMSGFPAKNSLINLGSTFIYTVASFSLAVFLIGLNAISLKFLMQALFEIIFADCRN</sequence>
<dbReference type="AlphaFoldDB" id="A0A8J8P3C1"/>
<keyword evidence="1" id="KW-0472">Membrane</keyword>
<organism evidence="2 3">
    <name type="scientific">Halteria grandinella</name>
    <dbReference type="NCBI Taxonomy" id="5974"/>
    <lineage>
        <taxon>Eukaryota</taxon>
        <taxon>Sar</taxon>
        <taxon>Alveolata</taxon>
        <taxon>Ciliophora</taxon>
        <taxon>Intramacronucleata</taxon>
        <taxon>Spirotrichea</taxon>
        <taxon>Stichotrichia</taxon>
        <taxon>Sporadotrichida</taxon>
        <taxon>Halteriidae</taxon>
        <taxon>Halteria</taxon>
    </lineage>
</organism>
<gene>
    <name evidence="2" type="ORF">FGO68_gene10952</name>
</gene>
<evidence type="ECO:0000313" key="3">
    <source>
        <dbReference type="Proteomes" id="UP000785679"/>
    </source>
</evidence>
<evidence type="ECO:0000313" key="2">
    <source>
        <dbReference type="EMBL" id="TNV86513.1"/>
    </source>
</evidence>
<reference evidence="2" key="1">
    <citation type="submission" date="2019-06" db="EMBL/GenBank/DDBJ databases">
        <authorList>
            <person name="Zheng W."/>
        </authorList>
    </citation>
    <scope>NUCLEOTIDE SEQUENCE</scope>
    <source>
        <strain evidence="2">QDHG01</strain>
    </source>
</reference>
<comment type="caution">
    <text evidence="2">The sequence shown here is derived from an EMBL/GenBank/DDBJ whole genome shotgun (WGS) entry which is preliminary data.</text>
</comment>
<keyword evidence="1" id="KW-1133">Transmembrane helix</keyword>
<protein>
    <submittedName>
        <fullName evidence="2">Uncharacterized protein</fullName>
    </submittedName>
</protein>
<dbReference type="Proteomes" id="UP000785679">
    <property type="component" value="Unassembled WGS sequence"/>
</dbReference>
<dbReference type="EMBL" id="RRYP01001024">
    <property type="protein sequence ID" value="TNV86513.1"/>
    <property type="molecule type" value="Genomic_DNA"/>
</dbReference>
<keyword evidence="1" id="KW-0812">Transmembrane</keyword>